<organism evidence="2 3">
    <name type="scientific">Dendrothele bispora (strain CBS 962.96)</name>
    <dbReference type="NCBI Taxonomy" id="1314807"/>
    <lineage>
        <taxon>Eukaryota</taxon>
        <taxon>Fungi</taxon>
        <taxon>Dikarya</taxon>
        <taxon>Basidiomycota</taxon>
        <taxon>Agaricomycotina</taxon>
        <taxon>Agaricomycetes</taxon>
        <taxon>Agaricomycetidae</taxon>
        <taxon>Agaricales</taxon>
        <taxon>Agaricales incertae sedis</taxon>
        <taxon>Dendrothele</taxon>
    </lineage>
</organism>
<dbReference type="Proteomes" id="UP000297245">
    <property type="component" value="Unassembled WGS sequence"/>
</dbReference>
<evidence type="ECO:0000256" key="1">
    <source>
        <dbReference type="SAM" id="MobiDB-lite"/>
    </source>
</evidence>
<dbReference type="EMBL" id="ML181273">
    <property type="protein sequence ID" value="THU76009.1"/>
    <property type="molecule type" value="Genomic_DNA"/>
</dbReference>
<proteinExistence type="predicted"/>
<feature type="region of interest" description="Disordered" evidence="1">
    <location>
        <begin position="1"/>
        <end position="51"/>
    </location>
</feature>
<accession>A0A4S8KKK2</accession>
<evidence type="ECO:0000313" key="3">
    <source>
        <dbReference type="Proteomes" id="UP000297245"/>
    </source>
</evidence>
<protein>
    <submittedName>
        <fullName evidence="2">Uncharacterized protein</fullName>
    </submittedName>
</protein>
<gene>
    <name evidence="2" type="ORF">K435DRAFT_198661</name>
</gene>
<evidence type="ECO:0000313" key="2">
    <source>
        <dbReference type="EMBL" id="THU76009.1"/>
    </source>
</evidence>
<dbReference type="AlphaFoldDB" id="A0A4S8KKK2"/>
<feature type="region of interest" description="Disordered" evidence="1">
    <location>
        <begin position="225"/>
        <end position="244"/>
    </location>
</feature>
<reference evidence="2 3" key="1">
    <citation type="journal article" date="2019" name="Nat. Ecol. Evol.">
        <title>Megaphylogeny resolves global patterns of mushroom evolution.</title>
        <authorList>
            <person name="Varga T."/>
            <person name="Krizsan K."/>
            <person name="Foldi C."/>
            <person name="Dima B."/>
            <person name="Sanchez-Garcia M."/>
            <person name="Sanchez-Ramirez S."/>
            <person name="Szollosi G.J."/>
            <person name="Szarkandi J.G."/>
            <person name="Papp V."/>
            <person name="Albert L."/>
            <person name="Andreopoulos W."/>
            <person name="Angelini C."/>
            <person name="Antonin V."/>
            <person name="Barry K.W."/>
            <person name="Bougher N.L."/>
            <person name="Buchanan P."/>
            <person name="Buyck B."/>
            <person name="Bense V."/>
            <person name="Catcheside P."/>
            <person name="Chovatia M."/>
            <person name="Cooper J."/>
            <person name="Damon W."/>
            <person name="Desjardin D."/>
            <person name="Finy P."/>
            <person name="Geml J."/>
            <person name="Haridas S."/>
            <person name="Hughes K."/>
            <person name="Justo A."/>
            <person name="Karasinski D."/>
            <person name="Kautmanova I."/>
            <person name="Kiss B."/>
            <person name="Kocsube S."/>
            <person name="Kotiranta H."/>
            <person name="LaButti K.M."/>
            <person name="Lechner B.E."/>
            <person name="Liimatainen K."/>
            <person name="Lipzen A."/>
            <person name="Lukacs Z."/>
            <person name="Mihaltcheva S."/>
            <person name="Morgado L.N."/>
            <person name="Niskanen T."/>
            <person name="Noordeloos M.E."/>
            <person name="Ohm R.A."/>
            <person name="Ortiz-Santana B."/>
            <person name="Ovrebo C."/>
            <person name="Racz N."/>
            <person name="Riley R."/>
            <person name="Savchenko A."/>
            <person name="Shiryaev A."/>
            <person name="Soop K."/>
            <person name="Spirin V."/>
            <person name="Szebenyi C."/>
            <person name="Tomsovsky M."/>
            <person name="Tulloss R.E."/>
            <person name="Uehling J."/>
            <person name="Grigoriev I.V."/>
            <person name="Vagvolgyi C."/>
            <person name="Papp T."/>
            <person name="Martin F.M."/>
            <person name="Miettinen O."/>
            <person name="Hibbett D.S."/>
            <person name="Nagy L.G."/>
        </authorList>
    </citation>
    <scope>NUCLEOTIDE SEQUENCE [LARGE SCALE GENOMIC DNA]</scope>
    <source>
        <strain evidence="2 3">CBS 962.96</strain>
    </source>
</reference>
<keyword evidence="3" id="KW-1185">Reference proteome</keyword>
<sequence length="356" mass="39861">MSNPFVDIEAQVNDEEDWIDGEPLFMEGSDDEDYPWGYPWGGDDGKGEEEDKWDDEDLLVQEEGFPPTFIDYLLERYTKPPSTPPPPAGDEALSNVALRAALLSANKAKDTFWRIRCKSGYESELVFDIMHRDQEHATSSTASPEAPPLVESIQARAFDILCQSCTNPNATIPAVETELKKILGTAYSSEWNQALSASSPQDPDEDPSAGLDRLLAMKEMLVPDQLSTSTSPPCEPLTSQPSLGSSPDVLSAFCVPTVTGYVYVEADLGLRPQDTDFASFLRNHKSVLKCQQPFYKSKTLRHNQRRNESSYASRPWLTKSQVWLERIPYEEVATLLQTPTSLIKSHSWVRITRGDY</sequence>
<name>A0A4S8KKK2_DENBC</name>